<proteinExistence type="predicted"/>
<organism evidence="2">
    <name type="scientific">Polynucleobacter sp. UK-FUSCHL-C3</name>
    <dbReference type="NCBI Taxonomy" id="2955208"/>
    <lineage>
        <taxon>Bacteria</taxon>
        <taxon>Pseudomonadati</taxon>
        <taxon>Pseudomonadota</taxon>
        <taxon>Betaproteobacteria</taxon>
        <taxon>Burkholderiales</taxon>
        <taxon>Burkholderiaceae</taxon>
        <taxon>Polynucleobacter</taxon>
    </lineage>
</organism>
<reference evidence="2" key="1">
    <citation type="submission" date="2022-06" db="EMBL/GenBank/DDBJ databases">
        <title>New Polynucleobacter species.</title>
        <authorList>
            <person name="Hahn M.W."/>
        </authorList>
    </citation>
    <scope>NUCLEOTIDE SEQUENCE</scope>
    <source>
        <strain evidence="2">UK-FUSCHL-C3</strain>
    </source>
</reference>
<keyword evidence="1" id="KW-0812">Transmembrane</keyword>
<sequence length="89" mass="10634">MNEVQFSETNYLRLTSILCLGIADILLVADLWWMFFNLFVIALLSELLRKRLYEAMLYNYEVENRNRKIKQMKERADQLMKVRKEAGVA</sequence>
<keyword evidence="1" id="KW-1133">Transmembrane helix</keyword>
<feature type="transmembrane region" description="Helical" evidence="1">
    <location>
        <begin position="20"/>
        <end position="44"/>
    </location>
</feature>
<dbReference type="AlphaFoldDB" id="A0AAU8A1J0"/>
<accession>A0AAU8A1J0</accession>
<evidence type="ECO:0000256" key="1">
    <source>
        <dbReference type="SAM" id="Phobius"/>
    </source>
</evidence>
<keyword evidence="1" id="KW-0472">Membrane</keyword>
<evidence type="ECO:0000313" key="2">
    <source>
        <dbReference type="EMBL" id="XCC57262.1"/>
    </source>
</evidence>
<name>A0AAU8A1J0_9BURK</name>
<gene>
    <name evidence="2" type="ORF">NKE59_07130</name>
</gene>
<protein>
    <submittedName>
        <fullName evidence="2">Uncharacterized protein</fullName>
    </submittedName>
</protein>
<dbReference type="EMBL" id="CP099959">
    <property type="protein sequence ID" value="XCC57262.1"/>
    <property type="molecule type" value="Genomic_DNA"/>
</dbReference>
<dbReference type="RefSeq" id="WP_353438291.1">
    <property type="nucleotide sequence ID" value="NZ_CP099959.1"/>
</dbReference>